<accession>A0AA36MEY3</accession>
<dbReference type="Pfam" id="PF03125">
    <property type="entry name" value="Sre"/>
    <property type="match status" value="1"/>
</dbReference>
<protein>
    <submittedName>
        <fullName evidence="3">Uncharacterized protein</fullName>
    </submittedName>
</protein>
<gene>
    <name evidence="3" type="ORF">CYNAS_LOCUS19848</name>
</gene>
<comment type="caution">
    <text evidence="3">The sequence shown here is derived from an EMBL/GenBank/DDBJ whole genome shotgun (WGS) entry which is preliminary data.</text>
</comment>
<dbReference type="Proteomes" id="UP001176961">
    <property type="component" value="Unassembled WGS sequence"/>
</dbReference>
<evidence type="ECO:0000313" key="4">
    <source>
        <dbReference type="Proteomes" id="UP001176961"/>
    </source>
</evidence>
<proteinExistence type="inferred from homology"/>
<evidence type="ECO:0000256" key="1">
    <source>
        <dbReference type="ARBA" id="ARBA00006803"/>
    </source>
</evidence>
<dbReference type="GO" id="GO:0016020">
    <property type="term" value="C:membrane"/>
    <property type="evidence" value="ECO:0007669"/>
    <property type="project" value="InterPro"/>
</dbReference>
<sequence>MLFLFADRIPLFIPAIFPSKEIFFTWPSLYLLYYTEVTAIMLMCPGALLLFYALKKTVRFLHGNLIRVAQAHLIALTISQCMRILIFLYDVEIVQRNDSVNRLLYVLFFMRFVPLCTMLTIIPAIVAERLLASRYISDYEHQCELKLAYLDDNRKKKGWGG</sequence>
<dbReference type="InterPro" id="IPR004151">
    <property type="entry name" value="7TM_GPCR_serpentine_rcpt_Sre"/>
</dbReference>
<feature type="transmembrane region" description="Helical" evidence="2">
    <location>
        <begin position="31"/>
        <end position="52"/>
    </location>
</feature>
<organism evidence="3 4">
    <name type="scientific">Cylicocyclus nassatus</name>
    <name type="common">Nematode worm</name>
    <dbReference type="NCBI Taxonomy" id="53992"/>
    <lineage>
        <taxon>Eukaryota</taxon>
        <taxon>Metazoa</taxon>
        <taxon>Ecdysozoa</taxon>
        <taxon>Nematoda</taxon>
        <taxon>Chromadorea</taxon>
        <taxon>Rhabditida</taxon>
        <taxon>Rhabditina</taxon>
        <taxon>Rhabditomorpha</taxon>
        <taxon>Strongyloidea</taxon>
        <taxon>Strongylidae</taxon>
        <taxon>Cylicocyclus</taxon>
    </lineage>
</organism>
<keyword evidence="2" id="KW-0812">Transmembrane</keyword>
<keyword evidence="2" id="KW-1133">Transmembrane helix</keyword>
<comment type="similarity">
    <text evidence="1">Belongs to the nematode receptor-like protein sre family.</text>
</comment>
<dbReference type="GO" id="GO:0007606">
    <property type="term" value="P:sensory perception of chemical stimulus"/>
    <property type="evidence" value="ECO:0007669"/>
    <property type="project" value="InterPro"/>
</dbReference>
<dbReference type="AlphaFoldDB" id="A0AA36MEY3"/>
<feature type="transmembrane region" description="Helical" evidence="2">
    <location>
        <begin position="103"/>
        <end position="127"/>
    </location>
</feature>
<keyword evidence="4" id="KW-1185">Reference proteome</keyword>
<name>A0AA36MEY3_CYLNA</name>
<evidence type="ECO:0000256" key="2">
    <source>
        <dbReference type="SAM" id="Phobius"/>
    </source>
</evidence>
<dbReference type="EMBL" id="CATQJL010000316">
    <property type="protein sequence ID" value="CAJ0607865.1"/>
    <property type="molecule type" value="Genomic_DNA"/>
</dbReference>
<evidence type="ECO:0000313" key="3">
    <source>
        <dbReference type="EMBL" id="CAJ0607865.1"/>
    </source>
</evidence>
<keyword evidence="2" id="KW-0472">Membrane</keyword>
<reference evidence="3" key="1">
    <citation type="submission" date="2023-07" db="EMBL/GenBank/DDBJ databases">
        <authorList>
            <consortium name="CYATHOMIX"/>
        </authorList>
    </citation>
    <scope>NUCLEOTIDE SEQUENCE</scope>
    <source>
        <strain evidence="3">N/A</strain>
    </source>
</reference>